<proteinExistence type="predicted"/>
<dbReference type="EMBL" id="JABULH010000001">
    <property type="protein sequence ID" value="NTS64173.1"/>
    <property type="molecule type" value="Genomic_DNA"/>
</dbReference>
<keyword evidence="3" id="KW-0175">Coiled coil</keyword>
<evidence type="ECO:0000259" key="4">
    <source>
        <dbReference type="PROSITE" id="PS50887"/>
    </source>
</evidence>
<comment type="catalytic activity">
    <reaction evidence="2">
        <text>2 GTP = 3',3'-c-di-GMP + 2 diphosphate</text>
        <dbReference type="Rhea" id="RHEA:24898"/>
        <dbReference type="ChEBI" id="CHEBI:33019"/>
        <dbReference type="ChEBI" id="CHEBI:37565"/>
        <dbReference type="ChEBI" id="CHEBI:58805"/>
        <dbReference type="EC" id="2.7.7.65"/>
    </reaction>
</comment>
<protein>
    <recommendedName>
        <fullName evidence="1">diguanylate cyclase</fullName>
        <ecNumber evidence="1">2.7.7.65</ecNumber>
    </recommendedName>
</protein>
<organism evidence="5 6">
    <name type="scientific">Sphingomonas hominis</name>
    <dbReference type="NCBI Taxonomy" id="2741495"/>
    <lineage>
        <taxon>Bacteria</taxon>
        <taxon>Pseudomonadati</taxon>
        <taxon>Pseudomonadota</taxon>
        <taxon>Alphaproteobacteria</taxon>
        <taxon>Sphingomonadales</taxon>
        <taxon>Sphingomonadaceae</taxon>
        <taxon>Sphingomonas</taxon>
    </lineage>
</organism>
<dbReference type="RefSeq" id="WP_174192222.1">
    <property type="nucleotide sequence ID" value="NZ_JABULH010000001.1"/>
</dbReference>
<evidence type="ECO:0000313" key="6">
    <source>
        <dbReference type="Proteomes" id="UP000621447"/>
    </source>
</evidence>
<evidence type="ECO:0000256" key="1">
    <source>
        <dbReference type="ARBA" id="ARBA00012528"/>
    </source>
</evidence>
<dbReference type="PROSITE" id="PS50887">
    <property type="entry name" value="GGDEF"/>
    <property type="match status" value="1"/>
</dbReference>
<dbReference type="SMART" id="SM00267">
    <property type="entry name" value="GGDEF"/>
    <property type="match status" value="1"/>
</dbReference>
<feature type="domain" description="GGDEF" evidence="4">
    <location>
        <begin position="200"/>
        <end position="333"/>
    </location>
</feature>
<feature type="coiled-coil region" evidence="3">
    <location>
        <begin position="147"/>
        <end position="174"/>
    </location>
</feature>
<evidence type="ECO:0000256" key="2">
    <source>
        <dbReference type="ARBA" id="ARBA00034247"/>
    </source>
</evidence>
<dbReference type="PANTHER" id="PTHR45138:SF9">
    <property type="entry name" value="DIGUANYLATE CYCLASE DGCM-RELATED"/>
    <property type="match status" value="1"/>
</dbReference>
<dbReference type="InterPro" id="IPR043128">
    <property type="entry name" value="Rev_trsase/Diguanyl_cyclase"/>
</dbReference>
<name>A0ABX2JCV6_9SPHN</name>
<dbReference type="NCBIfam" id="TIGR00254">
    <property type="entry name" value="GGDEF"/>
    <property type="match status" value="1"/>
</dbReference>
<comment type="caution">
    <text evidence="5">The sequence shown here is derived from an EMBL/GenBank/DDBJ whole genome shotgun (WGS) entry which is preliminary data.</text>
</comment>
<keyword evidence="6" id="KW-1185">Reference proteome</keyword>
<dbReference type="CDD" id="cd01949">
    <property type="entry name" value="GGDEF"/>
    <property type="match status" value="1"/>
</dbReference>
<dbReference type="SUPFAM" id="SSF55073">
    <property type="entry name" value="Nucleotide cyclase"/>
    <property type="match status" value="1"/>
</dbReference>
<dbReference type="PANTHER" id="PTHR45138">
    <property type="entry name" value="REGULATORY COMPONENTS OF SENSORY TRANSDUCTION SYSTEM"/>
    <property type="match status" value="1"/>
</dbReference>
<dbReference type="InterPro" id="IPR050469">
    <property type="entry name" value="Diguanylate_Cyclase"/>
</dbReference>
<gene>
    <name evidence="5" type="ORF">HRV97_03225</name>
</gene>
<dbReference type="Pfam" id="PF00990">
    <property type="entry name" value="GGDEF"/>
    <property type="match status" value="1"/>
</dbReference>
<dbReference type="Proteomes" id="UP000621447">
    <property type="component" value="Unassembled WGS sequence"/>
</dbReference>
<dbReference type="Gene3D" id="3.30.70.270">
    <property type="match status" value="1"/>
</dbReference>
<accession>A0ABX2JCV6</accession>
<evidence type="ECO:0000313" key="5">
    <source>
        <dbReference type="EMBL" id="NTS64173.1"/>
    </source>
</evidence>
<evidence type="ECO:0000256" key="3">
    <source>
        <dbReference type="SAM" id="Coils"/>
    </source>
</evidence>
<sequence>MVVRTKSTSPAGSLAEAATGPGYEALRFLSEQRLDHNPVNFALAWRCKTDRHSVPAMAVDAILMEGRRLVQADVDLITAAAKSNGGAAATEPGHDALRHQTLRLADIAAHAASRSSDFGRDLSAGLFQLSGGPSSVEQIVKAMVQRNYDIQTQLNAASSEIEELRQQVEISRDDAHRDALTGLLNRRGARREMSARRSSRNSSVALCDVDHFKQVNDTFGHGVGDRVLKAVGACLSQSLGSHTLARWGGEEFLVFLDGVTVAHAVEILEHARSNLADRTFRDRQTDKLIGSVTISIGVAPFGGTKQDMAIEAADRMLYEAKRGGRNRVIAAVAGTR</sequence>
<dbReference type="InterPro" id="IPR029787">
    <property type="entry name" value="Nucleotide_cyclase"/>
</dbReference>
<dbReference type="InterPro" id="IPR000160">
    <property type="entry name" value="GGDEF_dom"/>
</dbReference>
<dbReference type="EC" id="2.7.7.65" evidence="1"/>
<reference evidence="5 6" key="1">
    <citation type="submission" date="2020-06" db="EMBL/GenBank/DDBJ databases">
        <title>Sphingomonas hominis sp. nov., a member of the Sphingomonas, isolated from the hair of a 22-year-old girl.</title>
        <authorList>
            <person name="Zhang D.-F."/>
            <person name="Cui X.-W."/>
        </authorList>
    </citation>
    <scope>NUCLEOTIDE SEQUENCE [LARGE SCALE GENOMIC DNA]</scope>
    <source>
        <strain evidence="5 6">HHU CXW</strain>
    </source>
</reference>